<keyword evidence="2" id="KW-0716">Sensory transduction</keyword>
<feature type="repeat" description="ANK" evidence="8">
    <location>
        <begin position="578"/>
        <end position="610"/>
    </location>
</feature>
<evidence type="ECO:0000256" key="4">
    <source>
        <dbReference type="ARBA" id="ARBA00023043"/>
    </source>
</evidence>
<evidence type="ECO:0000313" key="12">
    <source>
        <dbReference type="Proteomes" id="UP001152798"/>
    </source>
</evidence>
<keyword evidence="6" id="KW-0325">Glycoprotein</keyword>
<keyword evidence="10" id="KW-0812">Transmembrane</keyword>
<keyword evidence="10" id="KW-0472">Membrane</keyword>
<keyword evidence="10" id="KW-1133">Transmembrane helix</keyword>
<evidence type="ECO:0000256" key="7">
    <source>
        <dbReference type="ARBA" id="ARBA00023303"/>
    </source>
</evidence>
<feature type="repeat" description="ANK" evidence="8">
    <location>
        <begin position="292"/>
        <end position="324"/>
    </location>
</feature>
<keyword evidence="1" id="KW-0813">Transport</keyword>
<feature type="compositionally biased region" description="Acidic residues" evidence="9">
    <location>
        <begin position="15"/>
        <end position="28"/>
    </location>
</feature>
<feature type="repeat" description="ANK" evidence="8">
    <location>
        <begin position="175"/>
        <end position="207"/>
    </location>
</feature>
<keyword evidence="5" id="KW-0406">Ion transport</keyword>
<dbReference type="SUPFAM" id="SSF48403">
    <property type="entry name" value="Ankyrin repeat"/>
    <property type="match status" value="2"/>
</dbReference>
<feature type="repeat" description="ANK" evidence="8">
    <location>
        <begin position="325"/>
        <end position="351"/>
    </location>
</feature>
<keyword evidence="7" id="KW-0407">Ion channel</keyword>
<dbReference type="PROSITE" id="PS50088">
    <property type="entry name" value="ANK_REPEAT"/>
    <property type="match status" value="10"/>
</dbReference>
<feature type="repeat" description="ANK" evidence="8">
    <location>
        <begin position="359"/>
        <end position="391"/>
    </location>
</feature>
<evidence type="ECO:0000256" key="2">
    <source>
        <dbReference type="ARBA" id="ARBA00022606"/>
    </source>
</evidence>
<organism evidence="11 12">
    <name type="scientific">Nezara viridula</name>
    <name type="common">Southern green stink bug</name>
    <name type="synonym">Cimex viridulus</name>
    <dbReference type="NCBI Taxonomy" id="85310"/>
    <lineage>
        <taxon>Eukaryota</taxon>
        <taxon>Metazoa</taxon>
        <taxon>Ecdysozoa</taxon>
        <taxon>Arthropoda</taxon>
        <taxon>Hexapoda</taxon>
        <taxon>Insecta</taxon>
        <taxon>Pterygota</taxon>
        <taxon>Neoptera</taxon>
        <taxon>Paraneoptera</taxon>
        <taxon>Hemiptera</taxon>
        <taxon>Heteroptera</taxon>
        <taxon>Panheteroptera</taxon>
        <taxon>Pentatomomorpha</taxon>
        <taxon>Pentatomoidea</taxon>
        <taxon>Pentatomidae</taxon>
        <taxon>Pentatominae</taxon>
        <taxon>Nezara</taxon>
    </lineage>
</organism>
<feature type="repeat" description="ANK" evidence="8">
    <location>
        <begin position="79"/>
        <end position="111"/>
    </location>
</feature>
<evidence type="ECO:0000256" key="8">
    <source>
        <dbReference type="PROSITE-ProRule" id="PRU00023"/>
    </source>
</evidence>
<feature type="transmembrane region" description="Helical" evidence="10">
    <location>
        <begin position="839"/>
        <end position="860"/>
    </location>
</feature>
<dbReference type="PANTHER" id="PTHR47143:SF1">
    <property type="entry name" value="ION_TRANS DOMAIN-CONTAINING PROTEIN"/>
    <property type="match status" value="1"/>
</dbReference>
<sequence length="1056" mass="119125">MRPNDESIYRPWSSEDQDAGDDEEEDDREDARSLLRKKRFNMELLCAITDPDHTRNEIIEEVKRCLKNGASCEARCQEDLVTACHVAATYGEDDILTVLLDAGASPSTRDRYGRQPHHMAAAKGHLSTIVLLVSKDMSLINSQVIPQEADIEDKHLDSNIHNHQEISSELPWITEGSTALHVASRCGFVDVVDFLLENKAIIGIKDSQHQTALDVAGLDADRSVPGTIVCAAVPADDIPRLGSVRSSGSRESRPSIRFLGKKKKKEKTQFMELCSSFFKTGIQLSMPELSDKKVTLLHTAVKKQDITAIQELINQGFKINTQDDKGLTPVHLAVELHLTESLKILLESDASAVNYRDGKGRTPLHVAVEYEWMKGVQLLLELKTDLKIVSKNGETVLHVAARKGNPQLLKILLDRFTTKVINRRDDEGYTPLLRAVEKGNLSCVELLLKNVDDPNFKKHVKTSKDTSPSSTLLHVAVKSNASEVLEKLISVLNPTNSYLNFRNDEGYSALHLAAQKGSIKCAEILLSTPGIAIDLFSDKEEQNALHFAAASGNLEIIKMLLKECSHHEMNLLHTTDHKGREPLILAVNGGYRECVIYLLSKGANLAARDGGLTALDLIFYKLHHPVQILDNLMNSFMVKESATDSLKEDSTDLEVILDFTILLADVRNNSRQFGVIDAINNCAYGQLQQEMFLHPLVSSFLVLKWRQLKYFFKILLFIHLIHILSVTGMATMTYAYHNPIVAWICRAIVLITLIPIIFWELLNASRFERFYVLDGETWVKWAVIFTTGLMAILPGLSWARYLTSIAVLLAWIELLFLYAKTFTLGLIVQMFFEVAKNVVEVMTTFIVLILGFTFAFLVLFNEHYPFTDLWTSLCKVLIMMVELDYNGAFTEEDNQASVFNVVGRIMYISFVILVVLVMINLIQSMSVSDVAKLEAQGRSKRLAKKASFLSLLESFCYNEKLLNWLPEFAQEKIENKRSVPKKIYVKPNQPTSEDNPLSEKLRSIIRDTVFNRNVHKEAENQDSKVDHLISDVEKMYDMIREIKESLIQLQNQSDKM</sequence>
<dbReference type="GO" id="GO:1902495">
    <property type="term" value="C:transmembrane transporter complex"/>
    <property type="evidence" value="ECO:0007669"/>
    <property type="project" value="TreeGrafter"/>
</dbReference>
<dbReference type="InterPro" id="IPR002110">
    <property type="entry name" value="Ankyrin_rpt"/>
</dbReference>
<dbReference type="Gene3D" id="1.25.40.20">
    <property type="entry name" value="Ankyrin repeat-containing domain"/>
    <property type="match status" value="3"/>
</dbReference>
<dbReference type="PROSITE" id="PS50297">
    <property type="entry name" value="ANK_REP_REGION"/>
    <property type="match status" value="9"/>
</dbReference>
<dbReference type="OrthoDB" id="5402602at2759"/>
<dbReference type="InterPro" id="IPR036770">
    <property type="entry name" value="Ankyrin_rpt-contain_sf"/>
</dbReference>
<dbReference type="AlphaFoldDB" id="A0A9P0HIZ6"/>
<feature type="repeat" description="ANK" evidence="8">
    <location>
        <begin position="505"/>
        <end position="527"/>
    </location>
</feature>
<evidence type="ECO:0000313" key="11">
    <source>
        <dbReference type="EMBL" id="CAH1402634.1"/>
    </source>
</evidence>
<evidence type="ECO:0000256" key="10">
    <source>
        <dbReference type="SAM" id="Phobius"/>
    </source>
</evidence>
<feature type="transmembrane region" description="Helical" evidence="10">
    <location>
        <begin position="778"/>
        <end position="799"/>
    </location>
</feature>
<dbReference type="Pfam" id="PF12796">
    <property type="entry name" value="Ank_2"/>
    <property type="match status" value="2"/>
</dbReference>
<feature type="repeat" description="ANK" evidence="8">
    <location>
        <begin position="392"/>
        <end position="415"/>
    </location>
</feature>
<feature type="transmembrane region" description="Helical" evidence="10">
    <location>
        <begin position="740"/>
        <end position="758"/>
    </location>
</feature>
<protein>
    <submittedName>
        <fullName evidence="11">Uncharacterized protein</fullName>
    </submittedName>
</protein>
<evidence type="ECO:0000256" key="9">
    <source>
        <dbReference type="SAM" id="MobiDB-lite"/>
    </source>
</evidence>
<accession>A0A9P0HIZ6</accession>
<dbReference type="PANTHER" id="PTHR47143">
    <property type="entry name" value="TRANSIENT RECEPTOR POTENTIAL CATION CHANNEL PROTEIN PAINLESS"/>
    <property type="match status" value="1"/>
</dbReference>
<name>A0A9P0HIZ6_NEZVI</name>
<evidence type="ECO:0000256" key="3">
    <source>
        <dbReference type="ARBA" id="ARBA00022737"/>
    </source>
</evidence>
<feature type="repeat" description="ANK" evidence="8">
    <location>
        <begin position="540"/>
        <end position="562"/>
    </location>
</feature>
<keyword evidence="4 8" id="KW-0040">ANK repeat</keyword>
<evidence type="ECO:0000256" key="6">
    <source>
        <dbReference type="ARBA" id="ARBA00023180"/>
    </source>
</evidence>
<dbReference type="SMART" id="SM00248">
    <property type="entry name" value="ANK"/>
    <property type="match status" value="12"/>
</dbReference>
<dbReference type="InterPro" id="IPR052076">
    <property type="entry name" value="TRP_cation_channel"/>
</dbReference>
<feature type="transmembrane region" description="Helical" evidence="10">
    <location>
        <begin position="710"/>
        <end position="734"/>
    </location>
</feature>
<proteinExistence type="predicted"/>
<evidence type="ECO:0000256" key="5">
    <source>
        <dbReference type="ARBA" id="ARBA00023065"/>
    </source>
</evidence>
<dbReference type="Pfam" id="PF13637">
    <property type="entry name" value="Ank_4"/>
    <property type="match status" value="1"/>
</dbReference>
<keyword evidence="12" id="KW-1185">Reference proteome</keyword>
<gene>
    <name evidence="11" type="ORF">NEZAVI_LOCUS11404</name>
</gene>
<dbReference type="GO" id="GO:0034220">
    <property type="term" value="P:monoatomic ion transmembrane transport"/>
    <property type="evidence" value="ECO:0007669"/>
    <property type="project" value="UniProtKB-KW"/>
</dbReference>
<evidence type="ECO:0000256" key="1">
    <source>
        <dbReference type="ARBA" id="ARBA00022448"/>
    </source>
</evidence>
<feature type="transmembrane region" description="Helical" evidence="10">
    <location>
        <begin position="905"/>
        <end position="922"/>
    </location>
</feature>
<dbReference type="Proteomes" id="UP001152798">
    <property type="component" value="Chromosome 5"/>
</dbReference>
<reference evidence="11" key="1">
    <citation type="submission" date="2022-01" db="EMBL/GenBank/DDBJ databases">
        <authorList>
            <person name="King R."/>
        </authorList>
    </citation>
    <scope>NUCLEOTIDE SEQUENCE</scope>
</reference>
<dbReference type="EMBL" id="OV725081">
    <property type="protein sequence ID" value="CAH1402634.1"/>
    <property type="molecule type" value="Genomic_DNA"/>
</dbReference>
<keyword evidence="3" id="KW-0677">Repeat</keyword>
<dbReference type="GO" id="GO:0022857">
    <property type="term" value="F:transmembrane transporter activity"/>
    <property type="evidence" value="ECO:0007669"/>
    <property type="project" value="TreeGrafter"/>
</dbReference>
<feature type="repeat" description="ANK" evidence="8">
    <location>
        <begin position="427"/>
        <end position="459"/>
    </location>
</feature>
<feature type="transmembrane region" description="Helical" evidence="10">
    <location>
        <begin position="805"/>
        <end position="827"/>
    </location>
</feature>
<feature type="region of interest" description="Disordered" evidence="9">
    <location>
        <begin position="1"/>
        <end position="30"/>
    </location>
</feature>
<dbReference type="Pfam" id="PF00023">
    <property type="entry name" value="Ank"/>
    <property type="match status" value="2"/>
</dbReference>